<evidence type="ECO:0000313" key="5">
    <source>
        <dbReference type="Proteomes" id="UP000292235"/>
    </source>
</evidence>
<dbReference type="AlphaFoldDB" id="A0A4P6Q6A7"/>
<evidence type="ECO:0000256" key="2">
    <source>
        <dbReference type="SAM" id="Phobius"/>
    </source>
</evidence>
<keyword evidence="2" id="KW-1133">Transmembrane helix</keyword>
<feature type="transmembrane region" description="Helical" evidence="2">
    <location>
        <begin position="245"/>
        <end position="267"/>
    </location>
</feature>
<protein>
    <recommendedName>
        <fullName evidence="3">DUF418 domain-containing protein</fullName>
    </recommendedName>
</protein>
<dbReference type="Proteomes" id="UP000292235">
    <property type="component" value="Chromosome"/>
</dbReference>
<dbReference type="InterPro" id="IPR052529">
    <property type="entry name" value="Bact_Transport_Assoc"/>
</dbReference>
<dbReference type="EMBL" id="CP036455">
    <property type="protein sequence ID" value="QBI56306.1"/>
    <property type="molecule type" value="Genomic_DNA"/>
</dbReference>
<keyword evidence="2" id="KW-0812">Transmembrane</keyword>
<dbReference type="PANTHER" id="PTHR30590:SF2">
    <property type="entry name" value="INNER MEMBRANE PROTEIN"/>
    <property type="match status" value="1"/>
</dbReference>
<name>A0A4P6Q6A7_9ACTN</name>
<organism evidence="4 5">
    <name type="scientific">Streptomonospora litoralis</name>
    <dbReference type="NCBI Taxonomy" id="2498135"/>
    <lineage>
        <taxon>Bacteria</taxon>
        <taxon>Bacillati</taxon>
        <taxon>Actinomycetota</taxon>
        <taxon>Actinomycetes</taxon>
        <taxon>Streptosporangiales</taxon>
        <taxon>Nocardiopsidaceae</taxon>
        <taxon>Streptomonospora</taxon>
    </lineage>
</organism>
<feature type="transmembrane region" description="Helical" evidence="2">
    <location>
        <begin position="279"/>
        <end position="302"/>
    </location>
</feature>
<feature type="transmembrane region" description="Helical" evidence="2">
    <location>
        <begin position="203"/>
        <end position="225"/>
    </location>
</feature>
<accession>A0A4P6Q6A7</accession>
<dbReference type="InterPro" id="IPR007349">
    <property type="entry name" value="DUF418"/>
</dbReference>
<feature type="transmembrane region" description="Helical" evidence="2">
    <location>
        <begin position="161"/>
        <end position="183"/>
    </location>
</feature>
<reference evidence="4 5" key="1">
    <citation type="submission" date="2019-02" db="EMBL/GenBank/DDBJ databases">
        <authorList>
            <person name="Khodamoradi S."/>
            <person name="Hahnke R.L."/>
            <person name="Kaempfer P."/>
            <person name="Schumann P."/>
            <person name="Rohde M."/>
            <person name="Steinert M."/>
            <person name="Luzhetskyy A."/>
            <person name="Wink J."/>
            <person name="Ruckert C."/>
        </authorList>
    </citation>
    <scope>NUCLEOTIDE SEQUENCE [LARGE SCALE GENOMIC DNA]</scope>
    <source>
        <strain evidence="4 5">M2</strain>
    </source>
</reference>
<keyword evidence="5" id="KW-1185">Reference proteome</keyword>
<proteinExistence type="predicted"/>
<dbReference type="Pfam" id="PF04235">
    <property type="entry name" value="DUF418"/>
    <property type="match status" value="1"/>
</dbReference>
<dbReference type="RefSeq" id="WP_131101101.1">
    <property type="nucleotide sequence ID" value="NZ_CP036455.1"/>
</dbReference>
<dbReference type="OrthoDB" id="2388539at2"/>
<dbReference type="KEGG" id="strr:EKD16_22765"/>
<keyword evidence="2" id="KW-0472">Membrane</keyword>
<feature type="transmembrane region" description="Helical" evidence="2">
    <location>
        <begin position="355"/>
        <end position="372"/>
    </location>
</feature>
<feature type="region of interest" description="Disordered" evidence="1">
    <location>
        <begin position="1"/>
        <end position="22"/>
    </location>
</feature>
<sequence length="404" mass="43274">MSHETDAAARGEPSTGSAALPATQRSLAPDLARGFMLLVIATVHAHLFRDVTGGGGFSLDGPLDVAATALMALFGENRGYPMFAALFGYGLAQIHLRRRAEGREWPWVRRLLRRRGRWLVVIGLAHTALLFYGDIIAVYGLIALLFTAFLRMSDRRLLAHAFAWLAAGSLCYAVVSELLFSAAESTAGAGDLTWLTDMAMRLAILPGFLPLMLVISVFPFLVGVWAARRRLLDEPERHLPLLRRVAVWGVGTAVVGGVPQALVNLAVWDAGPVTAAAVFWVHLITGYAGGFGYAAVIALIAVRLNRRPDERRGPVVGALAATGQRSMTCYLMQSVAWAVVVPPYALGIGPALGDAQAVALGIGVWLATVVIADAMRRAGFRRGPAEWFLRRMTYGRPSAPAGAG</sequence>
<feature type="domain" description="DUF418" evidence="3">
    <location>
        <begin position="226"/>
        <end position="395"/>
    </location>
</feature>
<gene>
    <name evidence="4" type="ORF">EKD16_22765</name>
</gene>
<evidence type="ECO:0000259" key="3">
    <source>
        <dbReference type="Pfam" id="PF04235"/>
    </source>
</evidence>
<dbReference type="PANTHER" id="PTHR30590">
    <property type="entry name" value="INNER MEMBRANE PROTEIN"/>
    <property type="match status" value="1"/>
</dbReference>
<evidence type="ECO:0000313" key="4">
    <source>
        <dbReference type="EMBL" id="QBI56306.1"/>
    </source>
</evidence>
<feature type="transmembrane region" description="Helical" evidence="2">
    <location>
        <begin position="329"/>
        <end position="349"/>
    </location>
</feature>
<feature type="transmembrane region" description="Helical" evidence="2">
    <location>
        <begin position="116"/>
        <end position="149"/>
    </location>
</feature>
<evidence type="ECO:0000256" key="1">
    <source>
        <dbReference type="SAM" id="MobiDB-lite"/>
    </source>
</evidence>